<evidence type="ECO:0000256" key="4">
    <source>
        <dbReference type="PROSITE-ProRule" id="PRU00335"/>
    </source>
</evidence>
<dbReference type="Pfam" id="PF00440">
    <property type="entry name" value="TetR_N"/>
    <property type="match status" value="1"/>
</dbReference>
<feature type="DNA-binding region" description="H-T-H motif" evidence="4">
    <location>
        <begin position="38"/>
        <end position="57"/>
    </location>
</feature>
<gene>
    <name evidence="6" type="ORF">C5E16_01885</name>
</gene>
<feature type="domain" description="HTH tetR-type" evidence="5">
    <location>
        <begin position="15"/>
        <end position="75"/>
    </location>
</feature>
<protein>
    <submittedName>
        <fullName evidence="6">TetR family transcriptional regulator</fullName>
    </submittedName>
</protein>
<keyword evidence="3" id="KW-0804">Transcription</keyword>
<evidence type="ECO:0000313" key="7">
    <source>
        <dbReference type="Proteomes" id="UP000239241"/>
    </source>
</evidence>
<dbReference type="GO" id="GO:0003677">
    <property type="term" value="F:DNA binding"/>
    <property type="evidence" value="ECO:0007669"/>
    <property type="project" value="UniProtKB-UniRule"/>
</dbReference>
<dbReference type="InterPro" id="IPR009057">
    <property type="entry name" value="Homeodomain-like_sf"/>
</dbReference>
<sequence length="199" mass="21802">MTAPVPARSPRRSDPHRRDRIVEACLDVIADVGVDGTTHRRVAAAADVPLGSMTYHFDGMDDLLHEAFTLFADRVAEQMRRRMNDAGTTEETGAAVVDVIVRDLLGTQRDLVLTHELYTLAARRPEYRAITQAWMARSRAALGEHVDAATARMLDALIEGLSIHRALDPEPPDEAFVHEAVRRILQAPGATTAGGPPPR</sequence>
<reference evidence="6 7" key="1">
    <citation type="submission" date="2018-02" db="EMBL/GenBank/DDBJ databases">
        <title>Bacteriophage NCPPB3778 and a type I-E CRISPR drive the evolution of the US Biological Select Agent, Rathayibacter toxicus.</title>
        <authorList>
            <person name="Davis E.W.II."/>
            <person name="Tabima J.F."/>
            <person name="Weisberg A.J."/>
            <person name="Lopes L.D."/>
            <person name="Wiseman M.S."/>
            <person name="Wiseman M.S."/>
            <person name="Pupko T."/>
            <person name="Belcher M.S."/>
            <person name="Sechler A.J."/>
            <person name="Tancos M.A."/>
            <person name="Schroeder B.K."/>
            <person name="Murray T.D."/>
            <person name="Luster D.G."/>
            <person name="Schneider W.L."/>
            <person name="Rogers E."/>
            <person name="Andreote F.D."/>
            <person name="Grunwald N.J."/>
            <person name="Putnam M.L."/>
            <person name="Chang J.H."/>
        </authorList>
    </citation>
    <scope>NUCLEOTIDE SEQUENCE [LARGE SCALE GENOMIC DNA]</scope>
    <source>
        <strain evidence="6 7">AY1B3</strain>
    </source>
</reference>
<dbReference type="InterPro" id="IPR036271">
    <property type="entry name" value="Tet_transcr_reg_TetR-rel_C_sf"/>
</dbReference>
<keyword evidence="2 4" id="KW-0238">DNA-binding</keyword>
<dbReference type="Pfam" id="PF17940">
    <property type="entry name" value="TetR_C_31"/>
    <property type="match status" value="1"/>
</dbReference>
<dbReference type="Gene3D" id="1.10.357.10">
    <property type="entry name" value="Tetracycline Repressor, domain 2"/>
    <property type="match status" value="1"/>
</dbReference>
<dbReference type="PANTHER" id="PTHR47506:SF6">
    <property type="entry name" value="HTH-TYPE TRANSCRIPTIONAL REPRESSOR NEMR"/>
    <property type="match status" value="1"/>
</dbReference>
<organism evidence="6 7">
    <name type="scientific">Clavibacter michiganensis</name>
    <dbReference type="NCBI Taxonomy" id="28447"/>
    <lineage>
        <taxon>Bacteria</taxon>
        <taxon>Bacillati</taxon>
        <taxon>Actinomycetota</taxon>
        <taxon>Actinomycetes</taxon>
        <taxon>Micrococcales</taxon>
        <taxon>Microbacteriaceae</taxon>
        <taxon>Clavibacter</taxon>
    </lineage>
</organism>
<evidence type="ECO:0000313" key="6">
    <source>
        <dbReference type="EMBL" id="PPF71023.1"/>
    </source>
</evidence>
<name>A0A2S5VXN1_9MICO</name>
<dbReference type="SUPFAM" id="SSF48498">
    <property type="entry name" value="Tetracyclin repressor-like, C-terminal domain"/>
    <property type="match status" value="1"/>
</dbReference>
<evidence type="ECO:0000256" key="1">
    <source>
        <dbReference type="ARBA" id="ARBA00023015"/>
    </source>
</evidence>
<dbReference type="PROSITE" id="PS50977">
    <property type="entry name" value="HTH_TETR_2"/>
    <property type="match status" value="1"/>
</dbReference>
<evidence type="ECO:0000259" key="5">
    <source>
        <dbReference type="PROSITE" id="PS50977"/>
    </source>
</evidence>
<dbReference type="Proteomes" id="UP000239241">
    <property type="component" value="Unassembled WGS sequence"/>
</dbReference>
<dbReference type="InterPro" id="IPR001647">
    <property type="entry name" value="HTH_TetR"/>
</dbReference>
<keyword evidence="1" id="KW-0805">Transcription regulation</keyword>
<dbReference type="PANTHER" id="PTHR47506">
    <property type="entry name" value="TRANSCRIPTIONAL REGULATORY PROTEIN"/>
    <property type="match status" value="1"/>
</dbReference>
<dbReference type="AlphaFoldDB" id="A0A2S5VXN1"/>
<evidence type="ECO:0000256" key="2">
    <source>
        <dbReference type="ARBA" id="ARBA00023125"/>
    </source>
</evidence>
<accession>A0A2S5VXN1</accession>
<comment type="caution">
    <text evidence="6">The sequence shown here is derived from an EMBL/GenBank/DDBJ whole genome shotgun (WGS) entry which is preliminary data.</text>
</comment>
<evidence type="ECO:0000256" key="3">
    <source>
        <dbReference type="ARBA" id="ARBA00023163"/>
    </source>
</evidence>
<proteinExistence type="predicted"/>
<dbReference type="RefSeq" id="WP_104289321.1">
    <property type="nucleotide sequence ID" value="NZ_PSXY01000002.1"/>
</dbReference>
<dbReference type="InterPro" id="IPR041583">
    <property type="entry name" value="TetR_C_31"/>
</dbReference>
<dbReference type="SUPFAM" id="SSF46689">
    <property type="entry name" value="Homeodomain-like"/>
    <property type="match status" value="1"/>
</dbReference>
<dbReference type="EMBL" id="PSXY01000002">
    <property type="protein sequence ID" value="PPF71023.1"/>
    <property type="molecule type" value="Genomic_DNA"/>
</dbReference>